<protein>
    <submittedName>
        <fullName evidence="1">Uncharacterized protein</fullName>
    </submittedName>
</protein>
<evidence type="ECO:0000313" key="1">
    <source>
        <dbReference type="EMBL" id="PTX08377.1"/>
    </source>
</evidence>
<accession>A0A2T5XXY5</accession>
<reference evidence="1 2" key="1">
    <citation type="submission" date="2018-04" db="EMBL/GenBank/DDBJ databases">
        <title>Genomic Encyclopedia of Archaeal and Bacterial Type Strains, Phase II (KMG-II): from individual species to whole genera.</title>
        <authorList>
            <person name="Goeker M."/>
        </authorList>
    </citation>
    <scope>NUCLEOTIDE SEQUENCE [LARGE SCALE GENOMIC DNA]</scope>
    <source>
        <strain evidence="1 2">DSM 22902</strain>
    </source>
</reference>
<organism evidence="1 2">
    <name type="scientific">Capnocytophaga leadbetteri</name>
    <dbReference type="NCBI Taxonomy" id="327575"/>
    <lineage>
        <taxon>Bacteria</taxon>
        <taxon>Pseudomonadati</taxon>
        <taxon>Bacteroidota</taxon>
        <taxon>Flavobacteriia</taxon>
        <taxon>Flavobacteriales</taxon>
        <taxon>Flavobacteriaceae</taxon>
        <taxon>Capnocytophaga</taxon>
    </lineage>
</organism>
<dbReference type="Proteomes" id="UP000243985">
    <property type="component" value="Unassembled WGS sequence"/>
</dbReference>
<dbReference type="GeneID" id="84581760"/>
<comment type="caution">
    <text evidence="1">The sequence shown here is derived from an EMBL/GenBank/DDBJ whole genome shotgun (WGS) entry which is preliminary data.</text>
</comment>
<dbReference type="EMBL" id="QBKG01000001">
    <property type="protein sequence ID" value="PTX08377.1"/>
    <property type="molecule type" value="Genomic_DNA"/>
</dbReference>
<dbReference type="RefSeq" id="WP_245887255.1">
    <property type="nucleotide sequence ID" value="NZ_QBKG01000001.1"/>
</dbReference>
<gene>
    <name evidence="1" type="ORF">C8P65_10134</name>
</gene>
<evidence type="ECO:0000313" key="2">
    <source>
        <dbReference type="Proteomes" id="UP000243985"/>
    </source>
</evidence>
<dbReference type="AlphaFoldDB" id="A0A2T5XXY5"/>
<proteinExistence type="predicted"/>
<name>A0A2T5XXY5_9FLAO</name>
<sequence length="165" mass="19186">MPTTEKSPEFYKHYPTLFHTYFPTVSAETLHLLCKAGYTYYNAVLCLDALVDEGDTKALVEMLALQEQTIKILTSIYGYKSPFWELWQQRKAEYFKAIQTEKRLLTTPEVSFEQYSSLADDKSAFGKIAIDSLWVQSNTQNKTVYEKLLLSHRYFSVGFQLYDDV</sequence>